<sequence>KWCNGTDKCTKQRHQTHRTVRIIDQNDDDDEEEGNGRPCKKSPASDEDERFSLEDMLTTPQGGCFSQPGGLSNGQQKHVTLDVRFADFVDSDASLPPPSQERLSMSARNSTTGSECLFTTARSVRNHSLCEDMGSAKQCLYKSISAGHSQPLTPSRCGSFSAGVSRLNTDSEEPLLHTEICCYSCYSSCVGRPRDLNADSPSSDEQARKRYNNRRLSSGTQSFSEPQYEVNLVSNSRCLILTQTILPNYEYYANAH</sequence>
<name>A0ABD2PQG1_9PLAT</name>
<organism evidence="2 3">
    <name type="scientific">Cichlidogyrus casuarinus</name>
    <dbReference type="NCBI Taxonomy" id="1844966"/>
    <lineage>
        <taxon>Eukaryota</taxon>
        <taxon>Metazoa</taxon>
        <taxon>Spiralia</taxon>
        <taxon>Lophotrochozoa</taxon>
        <taxon>Platyhelminthes</taxon>
        <taxon>Monogenea</taxon>
        <taxon>Monopisthocotylea</taxon>
        <taxon>Dactylogyridea</taxon>
        <taxon>Ancyrocephalidae</taxon>
        <taxon>Cichlidogyrus</taxon>
    </lineage>
</organism>
<dbReference type="AlphaFoldDB" id="A0ABD2PQG1"/>
<reference evidence="2 3" key="1">
    <citation type="submission" date="2024-11" db="EMBL/GenBank/DDBJ databases">
        <title>Adaptive evolution of stress response genes in parasites aligns with host niche diversity.</title>
        <authorList>
            <person name="Hahn C."/>
            <person name="Resl P."/>
        </authorList>
    </citation>
    <scope>NUCLEOTIDE SEQUENCE [LARGE SCALE GENOMIC DNA]</scope>
    <source>
        <strain evidence="2">EGGRZ-B1_66</strain>
        <tissue evidence="2">Body</tissue>
    </source>
</reference>
<protein>
    <submittedName>
        <fullName evidence="2">Uncharacterized protein</fullName>
    </submittedName>
</protein>
<dbReference type="EMBL" id="JBJKFK010003784">
    <property type="protein sequence ID" value="KAL3309559.1"/>
    <property type="molecule type" value="Genomic_DNA"/>
</dbReference>
<feature type="region of interest" description="Disordered" evidence="1">
    <location>
        <begin position="1"/>
        <end position="50"/>
    </location>
</feature>
<proteinExistence type="predicted"/>
<comment type="caution">
    <text evidence="2">The sequence shown here is derived from an EMBL/GenBank/DDBJ whole genome shotgun (WGS) entry which is preliminary data.</text>
</comment>
<dbReference type="Proteomes" id="UP001626550">
    <property type="component" value="Unassembled WGS sequence"/>
</dbReference>
<evidence type="ECO:0000313" key="2">
    <source>
        <dbReference type="EMBL" id="KAL3309559.1"/>
    </source>
</evidence>
<keyword evidence="3" id="KW-1185">Reference proteome</keyword>
<feature type="non-terminal residue" evidence="2">
    <location>
        <position position="1"/>
    </location>
</feature>
<evidence type="ECO:0000313" key="3">
    <source>
        <dbReference type="Proteomes" id="UP001626550"/>
    </source>
</evidence>
<gene>
    <name evidence="2" type="ORF">Ciccas_011893</name>
</gene>
<feature type="region of interest" description="Disordered" evidence="1">
    <location>
        <begin position="196"/>
        <end position="222"/>
    </location>
</feature>
<accession>A0ABD2PQG1</accession>
<evidence type="ECO:0000256" key="1">
    <source>
        <dbReference type="SAM" id="MobiDB-lite"/>
    </source>
</evidence>
<feature type="compositionally biased region" description="Basic residues" evidence="1">
    <location>
        <begin position="11"/>
        <end position="20"/>
    </location>
</feature>